<keyword evidence="4" id="KW-1185">Reference proteome</keyword>
<dbReference type="EMBL" id="CP036264">
    <property type="protein sequence ID" value="QEG02862.1"/>
    <property type="molecule type" value="Genomic_DNA"/>
</dbReference>
<proteinExistence type="predicted"/>
<organism evidence="3 4">
    <name type="scientific">Stieleria maiorica</name>
    <dbReference type="NCBI Taxonomy" id="2795974"/>
    <lineage>
        <taxon>Bacteria</taxon>
        <taxon>Pseudomonadati</taxon>
        <taxon>Planctomycetota</taxon>
        <taxon>Planctomycetia</taxon>
        <taxon>Pirellulales</taxon>
        <taxon>Pirellulaceae</taxon>
        <taxon>Stieleria</taxon>
    </lineage>
</organism>
<feature type="signal peptide" evidence="1">
    <location>
        <begin position="1"/>
        <end position="35"/>
    </location>
</feature>
<evidence type="ECO:0000256" key="1">
    <source>
        <dbReference type="SAM" id="SignalP"/>
    </source>
</evidence>
<name>A0A5B9MND9_9BACT</name>
<dbReference type="AlphaFoldDB" id="A0A5B9MND9"/>
<dbReference type="InterPro" id="IPR002372">
    <property type="entry name" value="PQQ_rpt_dom"/>
</dbReference>
<dbReference type="SUPFAM" id="SSF50998">
    <property type="entry name" value="Quinoprotein alcohol dehydrogenase-like"/>
    <property type="match status" value="1"/>
</dbReference>
<dbReference type="SMART" id="SM00564">
    <property type="entry name" value="PQQ"/>
    <property type="match status" value="5"/>
</dbReference>
<dbReference type="Gene3D" id="2.130.10.10">
    <property type="entry name" value="YVTN repeat-like/Quinoprotein amine dehydrogenase"/>
    <property type="match status" value="2"/>
</dbReference>
<sequence length="461" mass="51093" precursor="true">MNLGMSTKMTMPAQKRVIGCLMVLTVSSLCGFAAADQWSQFRGNRMDGIAGTEHPQRWSQTDNVRWSIDVPGEGWSCPVVWEDRVFLTAAVPLTESDSTGPEEYSGGGGSRRDDLTRVNYRWQVMCLDANTGDLIWRQTAREGRPRMERHSSNTYATETPVTDGNHVYAYFGMTGLYCFDMAGNKVWEKDLGSYEMRAGWGTSSSPVLFDGKLFVQVDNEQQSFLVAIDAKTGEELWRVLREESSQYSSPIIWSNSGRDELIVGGMFYRSYDPQTGTLLWQLDMDKGRSSATPLAVGDRLYVGTEYRNRGGADDGGGFLFAIKPGGSGDITPPAGQSQTEHIAWKIERSGIQMASPAYCNGKLYLLERRSGVVHCVDAETGSTVYRSRLPRARAFWSSPWTSGDRVYCVDTSGTTYVLAPDDELNVIATNEIDELTWSTPAVADGAVYFRTASKLYCIDAK</sequence>
<dbReference type="PANTHER" id="PTHR34512">
    <property type="entry name" value="CELL SURFACE PROTEIN"/>
    <property type="match status" value="1"/>
</dbReference>
<feature type="domain" description="Pyrrolo-quinoline quinone repeat" evidence="2">
    <location>
        <begin position="353"/>
        <end position="422"/>
    </location>
</feature>
<evidence type="ECO:0000259" key="2">
    <source>
        <dbReference type="Pfam" id="PF13360"/>
    </source>
</evidence>
<dbReference type="Pfam" id="PF13360">
    <property type="entry name" value="PQQ_2"/>
    <property type="match status" value="2"/>
</dbReference>
<dbReference type="InterPro" id="IPR018391">
    <property type="entry name" value="PQQ_b-propeller_rpt"/>
</dbReference>
<dbReference type="InterPro" id="IPR015943">
    <property type="entry name" value="WD40/YVTN_repeat-like_dom_sf"/>
</dbReference>
<accession>A0A5B9MND9</accession>
<evidence type="ECO:0000313" key="3">
    <source>
        <dbReference type="EMBL" id="QEG02862.1"/>
    </source>
</evidence>
<dbReference type="KEGG" id="smam:Mal15_69830"/>
<feature type="domain" description="Pyrrolo-quinoline quinone repeat" evidence="2">
    <location>
        <begin position="124"/>
        <end position="248"/>
    </location>
</feature>
<evidence type="ECO:0000313" key="4">
    <source>
        <dbReference type="Proteomes" id="UP000321353"/>
    </source>
</evidence>
<protein>
    <submittedName>
        <fullName evidence="3">Outer membrane biogenesis protein BamB</fullName>
    </submittedName>
</protein>
<gene>
    <name evidence="3" type="ORF">Mal15_69830</name>
</gene>
<dbReference type="Proteomes" id="UP000321353">
    <property type="component" value="Chromosome"/>
</dbReference>
<feature type="chain" id="PRO_5022782354" evidence="1">
    <location>
        <begin position="36"/>
        <end position="461"/>
    </location>
</feature>
<reference evidence="3 4" key="1">
    <citation type="submission" date="2019-02" db="EMBL/GenBank/DDBJ databases">
        <title>Planctomycetal bacteria perform biofilm scaping via a novel small molecule.</title>
        <authorList>
            <person name="Jeske O."/>
            <person name="Boedeker C."/>
            <person name="Wiegand S."/>
            <person name="Breitling P."/>
            <person name="Kallscheuer N."/>
            <person name="Jogler M."/>
            <person name="Rohde M."/>
            <person name="Petersen J."/>
            <person name="Medema M.H."/>
            <person name="Surup F."/>
            <person name="Jogler C."/>
        </authorList>
    </citation>
    <scope>NUCLEOTIDE SEQUENCE [LARGE SCALE GENOMIC DNA]</scope>
    <source>
        <strain evidence="3 4">Mal15</strain>
    </source>
</reference>
<dbReference type="PANTHER" id="PTHR34512:SF30">
    <property type="entry name" value="OUTER MEMBRANE PROTEIN ASSEMBLY FACTOR BAMB"/>
    <property type="match status" value="1"/>
</dbReference>
<dbReference type="InterPro" id="IPR011047">
    <property type="entry name" value="Quinoprotein_ADH-like_sf"/>
</dbReference>
<keyword evidence="1" id="KW-0732">Signal</keyword>